<dbReference type="InterPro" id="IPR001736">
    <property type="entry name" value="PLipase_D/transphosphatidylase"/>
</dbReference>
<dbReference type="PANTHER" id="PTHR21248:SF22">
    <property type="entry name" value="PHOSPHOLIPASE D"/>
    <property type="match status" value="1"/>
</dbReference>
<feature type="domain" description="PLD phosphodiesterase" evidence="1">
    <location>
        <begin position="198"/>
        <end position="225"/>
    </location>
</feature>
<gene>
    <name evidence="2" type="primary">drmC</name>
    <name evidence="2" type="ORF">RM705_05335</name>
</gene>
<dbReference type="Proteomes" id="UP001183881">
    <property type="component" value="Unassembled WGS sequence"/>
</dbReference>
<dbReference type="Pfam" id="PF13091">
    <property type="entry name" value="PLDc_2"/>
    <property type="match status" value="1"/>
</dbReference>
<dbReference type="NCBIfam" id="NF038319">
    <property type="entry name" value="DISARM_DrmC_I"/>
    <property type="match status" value="1"/>
</dbReference>
<dbReference type="SMART" id="SM00155">
    <property type="entry name" value="PLDc"/>
    <property type="match status" value="1"/>
</dbReference>
<dbReference type="SUPFAM" id="SSF56024">
    <property type="entry name" value="Phospholipase D/nuclease"/>
    <property type="match status" value="1"/>
</dbReference>
<keyword evidence="3" id="KW-1185">Reference proteome</keyword>
<protein>
    <submittedName>
        <fullName evidence="2">DISARM system phospholipase D-like protein DrmC</fullName>
    </submittedName>
</protein>
<dbReference type="InterPro" id="IPR025202">
    <property type="entry name" value="PLD-like_dom"/>
</dbReference>
<reference evidence="3" key="1">
    <citation type="submission" date="2023-07" db="EMBL/GenBank/DDBJ databases">
        <title>30 novel species of actinomycetes from the DSMZ collection.</title>
        <authorList>
            <person name="Nouioui I."/>
        </authorList>
    </citation>
    <scope>NUCLEOTIDE SEQUENCE [LARGE SCALE GENOMIC DNA]</scope>
    <source>
        <strain evidence="3">DSM 41636</strain>
    </source>
</reference>
<name>A0ABU2PPQ1_9ACTN</name>
<evidence type="ECO:0000313" key="2">
    <source>
        <dbReference type="EMBL" id="MDT0394131.1"/>
    </source>
</evidence>
<proteinExistence type="predicted"/>
<dbReference type="RefSeq" id="WP_311641714.1">
    <property type="nucleotide sequence ID" value="NZ_JAVRFA010000004.1"/>
</dbReference>
<evidence type="ECO:0000313" key="3">
    <source>
        <dbReference type="Proteomes" id="UP001183881"/>
    </source>
</evidence>
<comment type="caution">
    <text evidence="2">The sequence shown here is derived from an EMBL/GenBank/DDBJ whole genome shotgun (WGS) entry which is preliminary data.</text>
</comment>
<dbReference type="InterPro" id="IPR047955">
    <property type="entry name" value="DrmC-like"/>
</dbReference>
<dbReference type="PANTHER" id="PTHR21248">
    <property type="entry name" value="CARDIOLIPIN SYNTHASE"/>
    <property type="match status" value="1"/>
</dbReference>
<dbReference type="PROSITE" id="PS50035">
    <property type="entry name" value="PLD"/>
    <property type="match status" value="1"/>
</dbReference>
<evidence type="ECO:0000259" key="1">
    <source>
        <dbReference type="PROSITE" id="PS50035"/>
    </source>
</evidence>
<dbReference type="Gene3D" id="3.30.870.10">
    <property type="entry name" value="Endonuclease Chain A"/>
    <property type="match status" value="1"/>
</dbReference>
<organism evidence="2 3">
    <name type="scientific">Streptomyces edwardsiae</name>
    <dbReference type="NCBI Taxonomy" id="3075527"/>
    <lineage>
        <taxon>Bacteria</taxon>
        <taxon>Bacillati</taxon>
        <taxon>Actinomycetota</taxon>
        <taxon>Actinomycetes</taxon>
        <taxon>Kitasatosporales</taxon>
        <taxon>Streptomycetaceae</taxon>
        <taxon>Streptomyces</taxon>
    </lineage>
</organism>
<dbReference type="EMBL" id="JAVRFA010000004">
    <property type="protein sequence ID" value="MDT0394131.1"/>
    <property type="molecule type" value="Genomic_DNA"/>
</dbReference>
<sequence length="263" mass="27783">MGDDHRKTAHAAVTAADTGISTSRLPALLAALCDRLPGDRVVTLEHLFGVTTGPDDPLLTRFIAAQHAAGLAQQLTEITRVWSTEVPGVPGSGLALALAAIRSFPRPRPAQVVVSGPIGASAPARLTSGVAVDVIRSAESSLLIASFAAHGARDVVREIRRAVGRGVRVDLLLEESTQASAAFAALPDEVRVWHRADGTGVLHAKLIAADRHTAFLGSANLTDRALSHNIELGVLLRDPSTVEPLVDHFRWLLAPENNAMRFA</sequence>
<accession>A0ABU2PPQ1</accession>